<dbReference type="Pfam" id="PF16859">
    <property type="entry name" value="TetR_C_11"/>
    <property type="match status" value="1"/>
</dbReference>
<dbReference type="GO" id="GO:0000976">
    <property type="term" value="F:transcription cis-regulatory region binding"/>
    <property type="evidence" value="ECO:0007669"/>
    <property type="project" value="TreeGrafter"/>
</dbReference>
<evidence type="ECO:0000256" key="3">
    <source>
        <dbReference type="ARBA" id="ARBA00023163"/>
    </source>
</evidence>
<reference evidence="7 8" key="1">
    <citation type="journal article" date="2016" name="Genome Announc.">
        <title>Complete Genome Sequence of Thiostrepton-Producing Streptomyces laurentii ATCC 31255.</title>
        <authorList>
            <person name="Doi K."/>
            <person name="Fujino Y."/>
            <person name="Nagayoshi Y."/>
            <person name="Ohshima T."/>
            <person name="Ogata S."/>
        </authorList>
    </citation>
    <scope>NUCLEOTIDE SEQUENCE [LARGE SCALE GENOMIC DNA]</scope>
    <source>
        <strain evidence="7 8">ATCC 31255</strain>
    </source>
</reference>
<dbReference type="InterPro" id="IPR050109">
    <property type="entry name" value="HTH-type_TetR-like_transc_reg"/>
</dbReference>
<dbReference type="AlphaFoldDB" id="A0A160NY82"/>
<dbReference type="EMBL" id="AP017424">
    <property type="protein sequence ID" value="BAU82800.1"/>
    <property type="molecule type" value="Genomic_DNA"/>
</dbReference>
<dbReference type="InterPro" id="IPR009057">
    <property type="entry name" value="Homeodomain-like_sf"/>
</dbReference>
<dbReference type="Gene3D" id="1.10.357.10">
    <property type="entry name" value="Tetracycline Repressor, domain 2"/>
    <property type="match status" value="1"/>
</dbReference>
<feature type="region of interest" description="Disordered" evidence="5">
    <location>
        <begin position="1"/>
        <end position="49"/>
    </location>
</feature>
<protein>
    <submittedName>
        <fullName evidence="7">TetR-family transcriptional regulator</fullName>
    </submittedName>
</protein>
<dbReference type="PROSITE" id="PS50977">
    <property type="entry name" value="HTH_TETR_2"/>
    <property type="match status" value="1"/>
</dbReference>
<dbReference type="GO" id="GO:0003700">
    <property type="term" value="F:DNA-binding transcription factor activity"/>
    <property type="evidence" value="ECO:0007669"/>
    <property type="project" value="TreeGrafter"/>
</dbReference>
<dbReference type="PANTHER" id="PTHR30055">
    <property type="entry name" value="HTH-TYPE TRANSCRIPTIONAL REGULATOR RUTR"/>
    <property type="match status" value="1"/>
</dbReference>
<dbReference type="InterPro" id="IPR001647">
    <property type="entry name" value="HTH_TetR"/>
</dbReference>
<dbReference type="KEGG" id="slau:SLA_1862"/>
<dbReference type="Gene3D" id="1.10.10.60">
    <property type="entry name" value="Homeodomain-like"/>
    <property type="match status" value="1"/>
</dbReference>
<evidence type="ECO:0000256" key="5">
    <source>
        <dbReference type="SAM" id="MobiDB-lite"/>
    </source>
</evidence>
<accession>A0A160NY82</accession>
<dbReference type="InterPro" id="IPR036271">
    <property type="entry name" value="Tet_transcr_reg_TetR-rel_C_sf"/>
</dbReference>
<evidence type="ECO:0000313" key="8">
    <source>
        <dbReference type="Proteomes" id="UP000217676"/>
    </source>
</evidence>
<dbReference type="Pfam" id="PF00440">
    <property type="entry name" value="TetR_N"/>
    <property type="match status" value="1"/>
</dbReference>
<feature type="compositionally biased region" description="Low complexity" evidence="5">
    <location>
        <begin position="1"/>
        <end position="13"/>
    </location>
</feature>
<name>A0A160NY82_STRLU</name>
<keyword evidence="2 4" id="KW-0238">DNA-binding</keyword>
<dbReference type="Proteomes" id="UP000217676">
    <property type="component" value="Chromosome"/>
</dbReference>
<evidence type="ECO:0000256" key="1">
    <source>
        <dbReference type="ARBA" id="ARBA00023015"/>
    </source>
</evidence>
<feature type="compositionally biased region" description="Basic and acidic residues" evidence="5">
    <location>
        <begin position="14"/>
        <end position="49"/>
    </location>
</feature>
<evidence type="ECO:0000259" key="6">
    <source>
        <dbReference type="PROSITE" id="PS50977"/>
    </source>
</evidence>
<dbReference type="SUPFAM" id="SSF48498">
    <property type="entry name" value="Tetracyclin repressor-like, C-terminal domain"/>
    <property type="match status" value="1"/>
</dbReference>
<organism evidence="7 8">
    <name type="scientific">Streptomyces laurentii</name>
    <dbReference type="NCBI Taxonomy" id="39478"/>
    <lineage>
        <taxon>Bacteria</taxon>
        <taxon>Bacillati</taxon>
        <taxon>Actinomycetota</taxon>
        <taxon>Actinomycetes</taxon>
        <taxon>Kitasatosporales</taxon>
        <taxon>Streptomycetaceae</taxon>
        <taxon>Streptomyces</taxon>
    </lineage>
</organism>
<evidence type="ECO:0000256" key="4">
    <source>
        <dbReference type="PROSITE-ProRule" id="PRU00335"/>
    </source>
</evidence>
<evidence type="ECO:0000256" key="2">
    <source>
        <dbReference type="ARBA" id="ARBA00023125"/>
    </source>
</evidence>
<dbReference type="PANTHER" id="PTHR30055:SF148">
    <property type="entry name" value="TETR-FAMILY TRANSCRIPTIONAL REGULATOR"/>
    <property type="match status" value="1"/>
</dbReference>
<feature type="domain" description="HTH tetR-type" evidence="6">
    <location>
        <begin position="50"/>
        <end position="110"/>
    </location>
</feature>
<sequence length="244" mass="25959">MPDTQASEQSSEQSSERSPERSPEPAARDAKAPDAKAPDVKVPDASRRSERSRRAIYDAALALVSENGYARTTVEGIAARAGVGKQTIYRWWPSGTKAAVLLEAFLDLASHAAEEAGGGAGADLPDTGDLAADLKLVLRATVDELTDSAFERATRALAAEGIVDAALGAEFTARLLEPQLQAYIRRIESAQAAGSVDPAVDPRIAVELFVGPLHHRWLHRTLPLTHDYADALVDHALSGLAPRP</sequence>
<keyword evidence="3" id="KW-0804">Transcription</keyword>
<proteinExistence type="predicted"/>
<gene>
    <name evidence="7" type="ORF">SLA_1862</name>
</gene>
<keyword evidence="1" id="KW-0805">Transcription regulation</keyword>
<dbReference type="InterPro" id="IPR011075">
    <property type="entry name" value="TetR_C"/>
</dbReference>
<feature type="DNA-binding region" description="H-T-H motif" evidence="4">
    <location>
        <begin position="73"/>
        <end position="92"/>
    </location>
</feature>
<dbReference type="SUPFAM" id="SSF46689">
    <property type="entry name" value="Homeodomain-like"/>
    <property type="match status" value="1"/>
</dbReference>
<evidence type="ECO:0000313" key="7">
    <source>
        <dbReference type="EMBL" id="BAU82800.1"/>
    </source>
</evidence>
<keyword evidence="8" id="KW-1185">Reference proteome</keyword>